<protein>
    <submittedName>
        <fullName evidence="2">AMP-binding protein</fullName>
    </submittedName>
</protein>
<dbReference type="Pfam" id="PF00501">
    <property type="entry name" value="AMP-binding"/>
    <property type="match status" value="1"/>
</dbReference>
<dbReference type="Proteomes" id="UP001595698">
    <property type="component" value="Unassembled WGS sequence"/>
</dbReference>
<organism evidence="2 3">
    <name type="scientific">Streptosporangium jomthongense</name>
    <dbReference type="NCBI Taxonomy" id="1193683"/>
    <lineage>
        <taxon>Bacteria</taxon>
        <taxon>Bacillati</taxon>
        <taxon>Actinomycetota</taxon>
        <taxon>Actinomycetes</taxon>
        <taxon>Streptosporangiales</taxon>
        <taxon>Streptosporangiaceae</taxon>
        <taxon>Streptosporangium</taxon>
    </lineage>
</organism>
<dbReference type="SUPFAM" id="SSF56801">
    <property type="entry name" value="Acetyl-CoA synthetase-like"/>
    <property type="match status" value="1"/>
</dbReference>
<dbReference type="RefSeq" id="WP_386197114.1">
    <property type="nucleotide sequence ID" value="NZ_JBHSBC010000066.1"/>
</dbReference>
<feature type="domain" description="AMP-dependent synthetase/ligase" evidence="1">
    <location>
        <begin position="7"/>
        <end position="314"/>
    </location>
</feature>
<evidence type="ECO:0000259" key="1">
    <source>
        <dbReference type="Pfam" id="PF00501"/>
    </source>
</evidence>
<dbReference type="EMBL" id="JBHSBC010000066">
    <property type="protein sequence ID" value="MFC3986766.1"/>
    <property type="molecule type" value="Genomic_DNA"/>
</dbReference>
<dbReference type="InterPro" id="IPR045851">
    <property type="entry name" value="AMP-bd_C_sf"/>
</dbReference>
<evidence type="ECO:0000313" key="2">
    <source>
        <dbReference type="EMBL" id="MFC3986766.1"/>
    </source>
</evidence>
<keyword evidence="3" id="KW-1185">Reference proteome</keyword>
<accession>A0ABV8FFP7</accession>
<dbReference type="InterPro" id="IPR020845">
    <property type="entry name" value="AMP-binding_CS"/>
</dbReference>
<sequence>MRLHELADRYRDNASAVVVEIDSTGRRREVTHRRLHDLAVLYADRLTAAGVRPGHVVGIRAGNGIDWVLWDLAAMMTGAVLKAFADETVIGDPGEFVTRHGLALLVTDAEVTSGHPALVRPDGVPGVDVVPADAPRGEPGDLHSLVFSSGTSGLLKGLNVSRKGTEYVISRFIECFGVGADDRHVIFLPLSNYQQRLSVYCCLWIGADVVLAPYQRIFGVVRDERPTFLIAPPVFYDTALQLFHKTGGGSLGDFLGGGIRFMITGMAPIRRETLEAYWAQGVRLLEAYGMTESGMIAWNTQEEHRLGSVGKLIDPEAVTFLPDGELLVHRPAPLSTGYFDTAGAADETYRPDGTIVTGDYGTLDDDGFLTLLGRKKDVIVLDSGRKVHPAEIESLFAGVEGVVELLVVPTPRTGRLGAIVTPADPKDDALVLSIRERIDKTNQSLESHQRITSLVFSDRPLRNDPRYMTANLKLSRPLAAAYFAEAAQARRQERAAEHGR</sequence>
<gene>
    <name evidence="2" type="ORF">ACFOYY_42020</name>
</gene>
<comment type="caution">
    <text evidence="2">The sequence shown here is derived from an EMBL/GenBank/DDBJ whole genome shotgun (WGS) entry which is preliminary data.</text>
</comment>
<evidence type="ECO:0000313" key="3">
    <source>
        <dbReference type="Proteomes" id="UP001595698"/>
    </source>
</evidence>
<dbReference type="PANTHER" id="PTHR24096">
    <property type="entry name" value="LONG-CHAIN-FATTY-ACID--COA LIGASE"/>
    <property type="match status" value="1"/>
</dbReference>
<reference evidence="3" key="1">
    <citation type="journal article" date="2019" name="Int. J. Syst. Evol. Microbiol.">
        <title>The Global Catalogue of Microorganisms (GCM) 10K type strain sequencing project: providing services to taxonomists for standard genome sequencing and annotation.</title>
        <authorList>
            <consortium name="The Broad Institute Genomics Platform"/>
            <consortium name="The Broad Institute Genome Sequencing Center for Infectious Disease"/>
            <person name="Wu L."/>
            <person name="Ma J."/>
        </authorList>
    </citation>
    <scope>NUCLEOTIDE SEQUENCE [LARGE SCALE GENOMIC DNA]</scope>
    <source>
        <strain evidence="3">TBRC 7912</strain>
    </source>
</reference>
<dbReference type="InterPro" id="IPR042099">
    <property type="entry name" value="ANL_N_sf"/>
</dbReference>
<name>A0ABV8FFP7_9ACTN</name>
<dbReference type="Gene3D" id="3.30.300.30">
    <property type="match status" value="1"/>
</dbReference>
<dbReference type="Pfam" id="PF23562">
    <property type="entry name" value="AMP-binding_C_3"/>
    <property type="match status" value="1"/>
</dbReference>
<proteinExistence type="predicted"/>
<dbReference type="Gene3D" id="3.40.50.12780">
    <property type="entry name" value="N-terminal domain of ligase-like"/>
    <property type="match status" value="1"/>
</dbReference>
<dbReference type="PROSITE" id="PS00455">
    <property type="entry name" value="AMP_BINDING"/>
    <property type="match status" value="1"/>
</dbReference>
<dbReference type="InterPro" id="IPR000873">
    <property type="entry name" value="AMP-dep_synth/lig_dom"/>
</dbReference>